<protein>
    <submittedName>
        <fullName evidence="1">Minor tail protein</fullName>
    </submittedName>
</protein>
<sequence length="619" mass="66655">MDTPNPNPNNGPGTELEKWLGTGAFELGGGDWNFGQDFTEAAVRSLFEMPAITLLNAVDLLEEQLLNMPIEALRVFAPLIPDAVEDDFVDVVTAVAKIIDTLTDGPAALLRGEFDEWLESTFGNLATEVQQILEILAGFIVTPINSTVQAVKDWWNLITGRTQHLNTAGQLDASKLTNLTDMPEIPNGLEKLPDLQNLVDAATNALSGASQVGEEIIGAGLDIAKNTMENLFSMLSKVTRDVQALQSEQEASQVGGRRFNVDFTQYPNGAFPSGLFNITYSGPGSSTLGISNGKAIWNTVNDGYRRATLLYPEPTLTPFQVVRGTLSSPPEQGTNVRIWSIARANETGTDFVFARGYCNGFLSYRGDIGCYKDGVEYVWASNVALTWSLDMKIVCGVGNDPRHHIVLSGDKIVIDLYEPADKQSVVDDDHCYWGSISETDGVRVPGNVAGASVVDNAPPAVVGTTLRVSKRSGGDITLASGGTKVPNNFYETIDYQSPDLIYEPSKNCRVTATKAGTYLVEYRAYHGAFATNTGGHAQIYRNGNVYAKGSWGSCPFNVGFGVMADPTDATHGSFLVPLNPGDYIEPGFWFTANMSNTGDAGLMANGSQSYMSVARLGIN</sequence>
<evidence type="ECO:0000313" key="2">
    <source>
        <dbReference type="Proteomes" id="UP000226245"/>
    </source>
</evidence>
<gene>
    <name evidence="1" type="ORF">SEA_BABYRAY_31</name>
</gene>
<reference evidence="1 2" key="1">
    <citation type="submission" date="2016-08" db="EMBL/GenBank/DDBJ databases">
        <authorList>
            <person name="DeLong Z."/>
            <person name="DeVault B."/>
            <person name="Huffman J."/>
            <person name="Scuttaro V."/>
            <person name="Woodford M."/>
            <person name="Washington J.M."/>
            <person name="Klyczek K."/>
            <person name="Garlena R.A."/>
            <person name="Russell D.A."/>
            <person name="Pope W.H."/>
            <person name="Jacobs-Sera D."/>
            <person name="Hendrix R.W."/>
            <person name="Hatfull G.F."/>
        </authorList>
    </citation>
    <scope>NUCLEOTIDE SEQUENCE [LARGE SCALE GENOMIC DNA]</scope>
</reference>
<organism evidence="1 2">
    <name type="scientific">Mycobacterium phage BabyRay</name>
    <dbReference type="NCBI Taxonomy" id="1897486"/>
    <lineage>
        <taxon>Viruses</taxon>
        <taxon>Duplodnaviria</taxon>
        <taxon>Heunggongvirae</taxon>
        <taxon>Uroviricota</taxon>
        <taxon>Caudoviricetes</taxon>
        <taxon>Veracruzvirus</taxon>
        <taxon>Veracruzvirus babyboy</taxon>
    </lineage>
</organism>
<keyword evidence="2" id="KW-1185">Reference proteome</keyword>
<name>A0A1D8EW33_9CAUD</name>
<evidence type="ECO:0000313" key="1">
    <source>
        <dbReference type="EMBL" id="AOT25437.1"/>
    </source>
</evidence>
<dbReference type="EMBL" id="KX683423">
    <property type="protein sequence ID" value="AOT25437.1"/>
    <property type="molecule type" value="Genomic_DNA"/>
</dbReference>
<proteinExistence type="predicted"/>
<accession>A0A1D8EW33</accession>
<dbReference type="Proteomes" id="UP000226245">
    <property type="component" value="Segment"/>
</dbReference>